<evidence type="ECO:0000313" key="4">
    <source>
        <dbReference type="Proteomes" id="UP000007129"/>
    </source>
</evidence>
<dbReference type="PROSITE" id="PS51253">
    <property type="entry name" value="HTH_CENPB"/>
    <property type="match status" value="1"/>
</dbReference>
<dbReference type="InterPro" id="IPR006600">
    <property type="entry name" value="HTH_CenpB_DNA-bd_dom"/>
</dbReference>
<keyword evidence="1" id="KW-0238">DNA-binding</keyword>
<dbReference type="VEuPathDB" id="FungiDB:MPH_14164"/>
<gene>
    <name evidence="3" type="ORF">MPH_14164</name>
</gene>
<organism evidence="3 4">
    <name type="scientific">Macrophomina phaseolina (strain MS6)</name>
    <name type="common">Charcoal rot fungus</name>
    <dbReference type="NCBI Taxonomy" id="1126212"/>
    <lineage>
        <taxon>Eukaryota</taxon>
        <taxon>Fungi</taxon>
        <taxon>Dikarya</taxon>
        <taxon>Ascomycota</taxon>
        <taxon>Pezizomycotina</taxon>
        <taxon>Dothideomycetes</taxon>
        <taxon>Dothideomycetes incertae sedis</taxon>
        <taxon>Botryosphaeriales</taxon>
        <taxon>Botryosphaeriaceae</taxon>
        <taxon>Macrophomina</taxon>
    </lineage>
</organism>
<feature type="non-terminal residue" evidence="3">
    <location>
        <position position="163"/>
    </location>
</feature>
<dbReference type="InParanoid" id="K2R3U5"/>
<evidence type="ECO:0000313" key="3">
    <source>
        <dbReference type="EMBL" id="EKG08898.1"/>
    </source>
</evidence>
<name>K2R3U5_MACPH</name>
<dbReference type="HOGENOM" id="CLU_013929_8_5_1"/>
<dbReference type="EMBL" id="AHHD01001104">
    <property type="protein sequence ID" value="EKG08898.1"/>
    <property type="molecule type" value="Genomic_DNA"/>
</dbReference>
<dbReference type="SUPFAM" id="SSF46689">
    <property type="entry name" value="Homeodomain-like"/>
    <property type="match status" value="1"/>
</dbReference>
<dbReference type="Proteomes" id="UP000007129">
    <property type="component" value="Unassembled WGS sequence"/>
</dbReference>
<comment type="caution">
    <text evidence="3">The sequence shown here is derived from an EMBL/GenBank/DDBJ whole genome shotgun (WGS) entry which is preliminary data.</text>
</comment>
<reference evidence="3 4" key="1">
    <citation type="journal article" date="2012" name="BMC Genomics">
        <title>Tools to kill: Genome of one of the most destructive plant pathogenic fungi Macrophomina phaseolina.</title>
        <authorList>
            <person name="Islam M.S."/>
            <person name="Haque M.S."/>
            <person name="Islam M.M."/>
            <person name="Emdad E.M."/>
            <person name="Halim A."/>
            <person name="Hossen Q.M.M."/>
            <person name="Hossain M.Z."/>
            <person name="Ahmed B."/>
            <person name="Rahim S."/>
            <person name="Rahman M.S."/>
            <person name="Alam M.M."/>
            <person name="Hou S."/>
            <person name="Wan X."/>
            <person name="Saito J.A."/>
            <person name="Alam M."/>
        </authorList>
    </citation>
    <scope>NUCLEOTIDE SEQUENCE [LARGE SCALE GENOMIC DNA]</scope>
    <source>
        <strain evidence="3 4">MS6</strain>
    </source>
</reference>
<dbReference type="OrthoDB" id="3762113at2759"/>
<sequence>QQPSIESIYHEGRITLAIEAINRDQIQSERRAASTFKCAHKTLNRRRAGTTARRDCEPNCKKLTKFEELAIVEHILDLDSRGFPPTKEAVRDMANKLLDERGGKPVGKNWPDNFIKRTPELKTQQSRSYDHQRALNEDSRVISDWFKLVQSIKAKYGILDKDS</sequence>
<evidence type="ECO:0000259" key="2">
    <source>
        <dbReference type="PROSITE" id="PS51253"/>
    </source>
</evidence>
<dbReference type="InterPro" id="IPR009057">
    <property type="entry name" value="Homeodomain-like_sf"/>
</dbReference>
<dbReference type="GO" id="GO:0003677">
    <property type="term" value="F:DNA binding"/>
    <property type="evidence" value="ECO:0007669"/>
    <property type="project" value="UniProtKB-KW"/>
</dbReference>
<feature type="domain" description="HTH CENPB-type" evidence="2">
    <location>
        <begin position="55"/>
        <end position="124"/>
    </location>
</feature>
<protein>
    <recommendedName>
        <fullName evidence="2">HTH CENPB-type domain-containing protein</fullName>
    </recommendedName>
</protein>
<dbReference type="Pfam" id="PF03221">
    <property type="entry name" value="HTH_Tnp_Tc5"/>
    <property type="match status" value="1"/>
</dbReference>
<accession>K2R3U5</accession>
<dbReference type="eggNOG" id="ENOG502S62N">
    <property type="taxonomic scope" value="Eukaryota"/>
</dbReference>
<evidence type="ECO:0000256" key="1">
    <source>
        <dbReference type="ARBA" id="ARBA00023125"/>
    </source>
</evidence>
<dbReference type="STRING" id="1126212.K2R3U5"/>
<proteinExistence type="predicted"/>
<dbReference type="SMART" id="SM00674">
    <property type="entry name" value="CENPB"/>
    <property type="match status" value="1"/>
</dbReference>
<dbReference type="AlphaFoldDB" id="K2R3U5"/>
<feature type="non-terminal residue" evidence="3">
    <location>
        <position position="1"/>
    </location>
</feature>